<dbReference type="SMR" id="A0A3Q7FVG3"/>
<gene>
    <name evidence="15" type="primary">NRC4a</name>
</gene>
<evidence type="ECO:0000256" key="5">
    <source>
        <dbReference type="ARBA" id="ARBA00022737"/>
    </source>
</evidence>
<keyword evidence="6" id="KW-0547">Nucleotide-binding</keyword>
<evidence type="ECO:0000256" key="4">
    <source>
        <dbReference type="ARBA" id="ARBA00022614"/>
    </source>
</evidence>
<dbReference type="GO" id="GO:0043531">
    <property type="term" value="F:ADP binding"/>
    <property type="evidence" value="ECO:0007669"/>
    <property type="project" value="InterPro"/>
</dbReference>
<keyword evidence="16" id="KW-1185">Reference proteome</keyword>
<evidence type="ECO:0000256" key="6">
    <source>
        <dbReference type="ARBA" id="ARBA00022741"/>
    </source>
</evidence>
<dbReference type="Pfam" id="PF00931">
    <property type="entry name" value="NB-ARC"/>
    <property type="match status" value="1"/>
</dbReference>
<dbReference type="OrthoDB" id="646178at2759"/>
<dbReference type="PANTHER" id="PTHR23155:SF1193">
    <property type="entry name" value="DISEASE RESISTANCE PROTEIN RPP13-RELATED"/>
    <property type="match status" value="1"/>
</dbReference>
<dbReference type="Gramene" id="Solyc04g007070.3.1">
    <property type="protein sequence ID" value="Solyc04g007070.3.1"/>
    <property type="gene ID" value="Solyc04g007070.3"/>
</dbReference>
<name>A0A3Q7FVG3_SOLLC</name>
<dbReference type="InterPro" id="IPR042197">
    <property type="entry name" value="Apaf_helical"/>
</dbReference>
<evidence type="ECO:0000256" key="2">
    <source>
        <dbReference type="ARBA" id="ARBA00008894"/>
    </source>
</evidence>
<dbReference type="KEGG" id="sly:101247515"/>
<protein>
    <submittedName>
        <fullName evidence="15">Leucine-rich repeat receptor NRC4a</fullName>
    </submittedName>
</protein>
<evidence type="ECO:0000256" key="7">
    <source>
        <dbReference type="ARBA" id="ARBA00022821"/>
    </source>
</evidence>
<dbReference type="Gene3D" id="1.20.5.4130">
    <property type="match status" value="1"/>
</dbReference>
<reference evidence="15" key="2">
    <citation type="submission" date="2019-01" db="UniProtKB">
        <authorList>
            <consortium name="EnsemblPlants"/>
        </authorList>
    </citation>
    <scope>IDENTIFICATION</scope>
    <source>
        <strain evidence="15">cv. Heinz 1706</strain>
    </source>
</reference>
<reference evidence="15" key="1">
    <citation type="journal article" date="2012" name="Nature">
        <title>The tomato genome sequence provides insights into fleshy fruit evolution.</title>
        <authorList>
            <consortium name="Tomato Genome Consortium"/>
        </authorList>
    </citation>
    <scope>NUCLEOTIDE SEQUENCE [LARGE SCALE GENOMIC DNA]</scope>
    <source>
        <strain evidence="15">cv. Heinz 1706</strain>
    </source>
</reference>
<dbReference type="InterPro" id="IPR036388">
    <property type="entry name" value="WH-like_DNA-bd_sf"/>
</dbReference>
<dbReference type="SUPFAM" id="SSF52058">
    <property type="entry name" value="L domain-like"/>
    <property type="match status" value="1"/>
</dbReference>
<keyword evidence="8" id="KW-0067">ATP-binding</keyword>
<sequence>MADAVVNFLVENLLQLLVENVKLIGSAKGELENLLKISQQLKGFLDDAAKYGHTNSEQWKVLVEQIHKTVYRAEDAIDKFLVQAKLHQDKNIAERTFDWLGNQIKVRNFAADIKGIHDQIKDIRNNNQALQATPVLELPKKGEVTQGPSLENDAVVGFDDEANKVIKRLVEGPLDSVDIIPVVGMPGLGKTTLARKIYNDPKLTYEFYSIVWVYVGQEYKAKDIYLRILKFFKKNIEDHLNDDVDTLAKAIGGYIKKGGRCLIVLDDVWEDDVIDHVMKVFAENKKGHRIMMTTRDTRLGFFANKEPHKLKFLETEESFELLVMRVFGRGGCPNELVVTGTEIARKCGGVPLVVVVIAGALRGRSDKKDWERVEKSVVQYLGEHTEDSCLKYVKMSYDYLPREVQMCFLYCGVFPRGFDIPCWKLIRLWIAEGLIKPQPESTLQVEEIAEFYLTDLLNRNLVIIMQKRSDGQIKTCRLHDMLYQFCKKEASNKWLFEEPDQSKLDPDTCRRLCIQPSNLSDFLSTTPFAEHVRSFYCFSSKQKPINLSPNETKLIHKAFPLMRVMDVESLRFIFSKDFKNLFHLRYIAISGDFKSLPPTFGKFWNLQTLILNTSTLEPTLEVKADIWNLLQLRHLHTNIPAKLPSPTTTTGKPSCLQTLSMVTPESCEKEVLAKACNVKKLSIRGQMAAFLGAYKGGINNLKELQCLEHLKLLNDVLFMNKALHLPSTFSELVHTVKKLTLTNTRFTWSEAEKLGTLESLEVLKFKENAFTGDFWEPKSGFSALQVLWIERSELESWEASVVNFPALRQLVLISCDKLDAVPLELADIPSLVEMRLDNTSKAVKSAKNVRDSKTSKGMKLKLSIYPPEN</sequence>
<dbReference type="AlphaFoldDB" id="A0A3Q7FVG3"/>
<dbReference type="PaxDb" id="4081-Solyc04g007070.2.1"/>
<dbReference type="InterPro" id="IPR055414">
    <property type="entry name" value="LRR_R13L4/SHOC2-like"/>
</dbReference>
<dbReference type="RefSeq" id="NP_001359016.1">
    <property type="nucleotide sequence ID" value="NM_001372087.1"/>
</dbReference>
<dbReference type="InterPro" id="IPR002182">
    <property type="entry name" value="NB-ARC"/>
</dbReference>
<dbReference type="Gene3D" id="3.40.50.300">
    <property type="entry name" value="P-loop containing nucleotide triphosphate hydrolases"/>
    <property type="match status" value="1"/>
</dbReference>
<dbReference type="GO" id="GO:0098542">
    <property type="term" value="P:defense response to other organism"/>
    <property type="evidence" value="ECO:0000318"/>
    <property type="project" value="GO_Central"/>
</dbReference>
<dbReference type="Pfam" id="PF18052">
    <property type="entry name" value="Rx_N"/>
    <property type="match status" value="1"/>
</dbReference>
<evidence type="ECO:0000259" key="11">
    <source>
        <dbReference type="Pfam" id="PF00931"/>
    </source>
</evidence>
<dbReference type="PANTHER" id="PTHR23155">
    <property type="entry name" value="DISEASE RESISTANCE PROTEIN RP"/>
    <property type="match status" value="1"/>
</dbReference>
<dbReference type="InterPro" id="IPR058922">
    <property type="entry name" value="WHD_DRP"/>
</dbReference>
<dbReference type="GeneID" id="101247515"/>
<dbReference type="Gene3D" id="1.10.8.430">
    <property type="entry name" value="Helical domain of apoptotic protease-activating factors"/>
    <property type="match status" value="1"/>
</dbReference>
<dbReference type="EnsemblPlants" id="Solyc04g007070.3.1">
    <property type="protein sequence ID" value="Solyc04g007070.3.1"/>
    <property type="gene ID" value="Solyc04g007070.3"/>
</dbReference>
<evidence type="ECO:0000259" key="14">
    <source>
        <dbReference type="Pfam" id="PF23598"/>
    </source>
</evidence>
<evidence type="ECO:0000259" key="13">
    <source>
        <dbReference type="Pfam" id="PF23559"/>
    </source>
</evidence>
<keyword evidence="10" id="KW-0472">Membrane</keyword>
<evidence type="ECO:0000256" key="9">
    <source>
        <dbReference type="ARBA" id="ARBA00023054"/>
    </source>
</evidence>
<dbReference type="Pfam" id="PF23559">
    <property type="entry name" value="WHD_DRP"/>
    <property type="match status" value="1"/>
</dbReference>
<accession>A0A3Q7FVG3</accession>
<dbReference type="GO" id="GO:0005524">
    <property type="term" value="F:ATP binding"/>
    <property type="evidence" value="ECO:0007669"/>
    <property type="project" value="UniProtKB-KW"/>
</dbReference>
<dbReference type="Gene3D" id="1.10.10.10">
    <property type="entry name" value="Winged helix-like DNA-binding domain superfamily/Winged helix DNA-binding domain"/>
    <property type="match status" value="1"/>
</dbReference>
<dbReference type="OMA" id="TWEASEH"/>
<dbReference type="CDD" id="cd14798">
    <property type="entry name" value="RX-CC_like"/>
    <property type="match status" value="1"/>
</dbReference>
<dbReference type="Proteomes" id="UP000004994">
    <property type="component" value="Chromosome 4"/>
</dbReference>
<dbReference type="Pfam" id="PF23598">
    <property type="entry name" value="LRR_14"/>
    <property type="match status" value="1"/>
</dbReference>
<keyword evidence="3" id="KW-1003">Cell membrane</keyword>
<evidence type="ECO:0000313" key="15">
    <source>
        <dbReference type="EnsemblPlants" id="Solyc04g007070.3.1"/>
    </source>
</evidence>
<keyword evidence="7" id="KW-0611">Plant defense</keyword>
<dbReference type="GO" id="GO:0051607">
    <property type="term" value="P:defense response to virus"/>
    <property type="evidence" value="ECO:0007669"/>
    <property type="project" value="UniProtKB-ARBA"/>
</dbReference>
<comment type="similarity">
    <text evidence="2">Belongs to the disease resistance NB-LRR family.</text>
</comment>
<evidence type="ECO:0000313" key="16">
    <source>
        <dbReference type="Proteomes" id="UP000004994"/>
    </source>
</evidence>
<evidence type="ECO:0000256" key="8">
    <source>
        <dbReference type="ARBA" id="ARBA00022840"/>
    </source>
</evidence>
<dbReference type="InterPro" id="IPR044974">
    <property type="entry name" value="Disease_R_plants"/>
</dbReference>
<dbReference type="InParanoid" id="A0A3Q7FVG3"/>
<comment type="subcellular location">
    <subcellularLocation>
        <location evidence="1">Cell membrane</location>
        <topology evidence="1">Peripheral membrane protein</topology>
        <orientation evidence="1">Cytoplasmic side</orientation>
    </subcellularLocation>
</comment>
<dbReference type="FunFam" id="1.10.10.10:FF:000322">
    <property type="entry name" value="Probable disease resistance protein At1g63360"/>
    <property type="match status" value="1"/>
</dbReference>
<keyword evidence="4" id="KW-0433">Leucine-rich repeat</keyword>
<feature type="domain" description="Disease resistance N-terminal" evidence="12">
    <location>
        <begin position="5"/>
        <end position="91"/>
    </location>
</feature>
<keyword evidence="5" id="KW-0677">Repeat</keyword>
<dbReference type="PRINTS" id="PR00364">
    <property type="entry name" value="DISEASERSIST"/>
</dbReference>
<evidence type="ECO:0000259" key="12">
    <source>
        <dbReference type="Pfam" id="PF18052"/>
    </source>
</evidence>
<keyword evidence="9" id="KW-0175">Coiled coil</keyword>
<dbReference type="InterPro" id="IPR027417">
    <property type="entry name" value="P-loop_NTPase"/>
</dbReference>
<dbReference type="InterPro" id="IPR041118">
    <property type="entry name" value="Rx_N"/>
</dbReference>
<evidence type="ECO:0000256" key="1">
    <source>
        <dbReference type="ARBA" id="ARBA00004413"/>
    </source>
</evidence>
<evidence type="ECO:0000256" key="3">
    <source>
        <dbReference type="ARBA" id="ARBA00022475"/>
    </source>
</evidence>
<dbReference type="Gene3D" id="3.80.10.10">
    <property type="entry name" value="Ribonuclease Inhibitor"/>
    <property type="match status" value="1"/>
</dbReference>
<dbReference type="InterPro" id="IPR038005">
    <property type="entry name" value="RX-like_CC"/>
</dbReference>
<feature type="domain" description="NB-ARC" evidence="11">
    <location>
        <begin position="159"/>
        <end position="327"/>
    </location>
</feature>
<evidence type="ECO:0000256" key="10">
    <source>
        <dbReference type="ARBA" id="ARBA00023136"/>
    </source>
</evidence>
<proteinExistence type="inferred from homology"/>
<dbReference type="InterPro" id="IPR032675">
    <property type="entry name" value="LRR_dom_sf"/>
</dbReference>
<dbReference type="FunFam" id="3.40.50.300:FF:001091">
    <property type="entry name" value="Probable disease resistance protein At1g61300"/>
    <property type="match status" value="1"/>
</dbReference>
<feature type="domain" description="Disease resistance R13L4/SHOC-2-like LRR" evidence="14">
    <location>
        <begin position="531"/>
        <end position="762"/>
    </location>
</feature>
<organism evidence="15">
    <name type="scientific">Solanum lycopersicum</name>
    <name type="common">Tomato</name>
    <name type="synonym">Lycopersicon esculentum</name>
    <dbReference type="NCBI Taxonomy" id="4081"/>
    <lineage>
        <taxon>Eukaryota</taxon>
        <taxon>Viridiplantae</taxon>
        <taxon>Streptophyta</taxon>
        <taxon>Embryophyta</taxon>
        <taxon>Tracheophyta</taxon>
        <taxon>Spermatophyta</taxon>
        <taxon>Magnoliopsida</taxon>
        <taxon>eudicotyledons</taxon>
        <taxon>Gunneridae</taxon>
        <taxon>Pentapetalae</taxon>
        <taxon>asterids</taxon>
        <taxon>lamiids</taxon>
        <taxon>Solanales</taxon>
        <taxon>Solanaceae</taxon>
        <taxon>Solanoideae</taxon>
        <taxon>Solaneae</taxon>
        <taxon>Solanum</taxon>
        <taxon>Solanum subgen. Lycopersicon</taxon>
    </lineage>
</organism>
<dbReference type="SUPFAM" id="SSF52540">
    <property type="entry name" value="P-loop containing nucleoside triphosphate hydrolases"/>
    <property type="match status" value="1"/>
</dbReference>
<feature type="domain" description="Disease resistance protein winged helix" evidence="13">
    <location>
        <begin position="413"/>
        <end position="485"/>
    </location>
</feature>
<dbReference type="GO" id="GO:0005886">
    <property type="term" value="C:plasma membrane"/>
    <property type="evidence" value="ECO:0007669"/>
    <property type="project" value="UniProtKB-SubCell"/>
</dbReference>